<dbReference type="InterPro" id="IPR000801">
    <property type="entry name" value="Esterase-like"/>
</dbReference>
<keyword evidence="1" id="KW-0732">Signal</keyword>
<keyword evidence="3" id="KW-1185">Reference proteome</keyword>
<dbReference type="Proteomes" id="UP000029221">
    <property type="component" value="Unassembled WGS sequence"/>
</dbReference>
<evidence type="ECO:0000313" key="3">
    <source>
        <dbReference type="Proteomes" id="UP000029221"/>
    </source>
</evidence>
<evidence type="ECO:0000256" key="1">
    <source>
        <dbReference type="SAM" id="SignalP"/>
    </source>
</evidence>
<proteinExistence type="predicted"/>
<protein>
    <submittedName>
        <fullName evidence="2">Putative esterase</fullName>
    </submittedName>
</protein>
<dbReference type="Gene3D" id="3.40.50.1820">
    <property type="entry name" value="alpha/beta hydrolase"/>
    <property type="match status" value="1"/>
</dbReference>
<dbReference type="RefSeq" id="WP_042276492.1">
    <property type="nucleotide sequence ID" value="NZ_BBML01000001.1"/>
</dbReference>
<dbReference type="AlphaFoldDB" id="A0A090PYB0"/>
<dbReference type="eggNOG" id="COG2819">
    <property type="taxonomic scope" value="Bacteria"/>
</dbReference>
<feature type="chain" id="PRO_5001861661" evidence="1">
    <location>
        <begin position="21"/>
        <end position="388"/>
    </location>
</feature>
<sequence length="388" mass="44749">MKNIVIAFAFLSCLTTYSQALYRSFPSDVLGEERNVKILKPRNYNSNQEKTYPLILVLDGDYLFEPVSGVVDYLSYWDQMPESFVVGINQRKSRYDDTAINVESGFPEEQAQRYMDFIMELVTTMQKEYRVAPFTVLVAKDINANLASFFLMRKKVAIDAFLQIEPDYTTIIQENLVNKISSLDEYNYFYVATSAQKNVASKLFSEQTDSLFSTKENVKLKHESIEETNFYNVAAQAIPRGLDFIFNEYQLVEGEQLLNSNLAQDTSKESANRTPDMKTAVQTLLDKYEYVKKVYGIDMKLRLKDLVTMSEYIIREKDWEQLLDMATIVDKEYPDIMYGKFIEGMGYEGIGRYGRAIKSFEQAYILEEAVGLTKDDCLDKVEALQAKE</sequence>
<dbReference type="EMBL" id="BBML01000001">
    <property type="protein sequence ID" value="GAK95770.1"/>
    <property type="molecule type" value="Genomic_DNA"/>
</dbReference>
<dbReference type="InterPro" id="IPR029058">
    <property type="entry name" value="AB_hydrolase_fold"/>
</dbReference>
<dbReference type="STRING" id="319236.BST91_11915"/>
<evidence type="ECO:0000313" key="2">
    <source>
        <dbReference type="EMBL" id="GAK95770.1"/>
    </source>
</evidence>
<dbReference type="Pfam" id="PF00756">
    <property type="entry name" value="Esterase"/>
    <property type="match status" value="1"/>
</dbReference>
<accession>A0A090PYB0</accession>
<dbReference type="SUPFAM" id="SSF53474">
    <property type="entry name" value="alpha/beta-Hydrolases"/>
    <property type="match status" value="1"/>
</dbReference>
<feature type="signal peptide" evidence="1">
    <location>
        <begin position="1"/>
        <end position="20"/>
    </location>
</feature>
<name>A0A090PYB0_9FLAO</name>
<dbReference type="InterPro" id="IPR011990">
    <property type="entry name" value="TPR-like_helical_dom_sf"/>
</dbReference>
<organism evidence="2 3">
    <name type="scientific">Nonlabens tegetincola</name>
    <dbReference type="NCBI Taxonomy" id="323273"/>
    <lineage>
        <taxon>Bacteria</taxon>
        <taxon>Pseudomonadati</taxon>
        <taxon>Bacteroidota</taxon>
        <taxon>Flavobacteriia</taxon>
        <taxon>Flavobacteriales</taxon>
        <taxon>Flavobacteriaceae</taxon>
        <taxon>Nonlabens</taxon>
    </lineage>
</organism>
<reference evidence="2" key="1">
    <citation type="journal article" date="2014" name="Genome Announc.">
        <title>Draft Genome Sequences of Marine Flavobacterium Nonlabens Strains NR17, NR24, NR27, NR32, NR33, and Ara13.</title>
        <authorList>
            <person name="Nakanishi M."/>
            <person name="Meirelles P."/>
            <person name="Suzuki R."/>
            <person name="Takatani N."/>
            <person name="Mino S."/>
            <person name="Suda W."/>
            <person name="Oshima K."/>
            <person name="Hattori M."/>
            <person name="Ohkuma M."/>
            <person name="Hosokawa M."/>
            <person name="Miyashita K."/>
            <person name="Thompson F.L."/>
            <person name="Niwa A."/>
            <person name="Sawabe T."/>
            <person name="Sawabe T."/>
        </authorList>
    </citation>
    <scope>NUCLEOTIDE SEQUENCE [LARGE SCALE GENOMIC DNA]</scope>
    <source>
        <strain evidence="2">JCM 19294</strain>
    </source>
</reference>
<gene>
    <name evidence="2" type="ORF">JCM19294_2552</name>
</gene>
<comment type="caution">
    <text evidence="2">The sequence shown here is derived from an EMBL/GenBank/DDBJ whole genome shotgun (WGS) entry which is preliminary data.</text>
</comment>
<dbReference type="Gene3D" id="1.25.40.10">
    <property type="entry name" value="Tetratricopeptide repeat domain"/>
    <property type="match status" value="1"/>
</dbReference>